<evidence type="ECO:0000313" key="3">
    <source>
        <dbReference type="Proteomes" id="UP000598775"/>
    </source>
</evidence>
<comment type="caution">
    <text evidence="2">The sequence shown here is derived from an EMBL/GenBank/DDBJ whole genome shotgun (WGS) entry which is preliminary data.</text>
</comment>
<keyword evidence="1" id="KW-0175">Coiled coil</keyword>
<dbReference type="AlphaFoldDB" id="A0A917B1A7"/>
<sequence length="73" mass="8488">MREDKTPLWYSDPTGNTAVRNVMRGGFRHIQPIPDRVLSRLLDKLECDIERYRENKKALASVLEHRQGHATEA</sequence>
<protein>
    <submittedName>
        <fullName evidence="2">Uncharacterized protein</fullName>
    </submittedName>
</protein>
<dbReference type="EMBL" id="BMGP01000001">
    <property type="protein sequence ID" value="GGF11349.1"/>
    <property type="molecule type" value="Genomic_DNA"/>
</dbReference>
<evidence type="ECO:0000313" key="2">
    <source>
        <dbReference type="EMBL" id="GGF11349.1"/>
    </source>
</evidence>
<reference evidence="2 3" key="1">
    <citation type="journal article" date="2014" name="Int. J. Syst. Evol. Microbiol.">
        <title>Complete genome sequence of Corynebacterium casei LMG S-19264T (=DSM 44701T), isolated from a smear-ripened cheese.</title>
        <authorList>
            <consortium name="US DOE Joint Genome Institute (JGI-PGF)"/>
            <person name="Walter F."/>
            <person name="Albersmeier A."/>
            <person name="Kalinowski J."/>
            <person name="Ruckert C."/>
        </authorList>
    </citation>
    <scope>NUCLEOTIDE SEQUENCE [LARGE SCALE GENOMIC DNA]</scope>
    <source>
        <strain evidence="2 3">CGMCC 1.12976</strain>
    </source>
</reference>
<proteinExistence type="predicted"/>
<keyword evidence="3" id="KW-1185">Reference proteome</keyword>
<name>A0A917B1A7_9MICO</name>
<dbReference type="RefSeq" id="WP_188672164.1">
    <property type="nucleotide sequence ID" value="NZ_BMGP01000001.1"/>
</dbReference>
<accession>A0A917B1A7</accession>
<dbReference type="Proteomes" id="UP000598775">
    <property type="component" value="Unassembled WGS sequence"/>
</dbReference>
<organism evidence="2 3">
    <name type="scientific">Subtercola lobariae</name>
    <dbReference type="NCBI Taxonomy" id="1588641"/>
    <lineage>
        <taxon>Bacteria</taxon>
        <taxon>Bacillati</taxon>
        <taxon>Actinomycetota</taxon>
        <taxon>Actinomycetes</taxon>
        <taxon>Micrococcales</taxon>
        <taxon>Microbacteriaceae</taxon>
        <taxon>Subtercola</taxon>
    </lineage>
</organism>
<evidence type="ECO:0000256" key="1">
    <source>
        <dbReference type="SAM" id="Coils"/>
    </source>
</evidence>
<gene>
    <name evidence="2" type="ORF">GCM10011399_01470</name>
</gene>
<feature type="coiled-coil region" evidence="1">
    <location>
        <begin position="35"/>
        <end position="62"/>
    </location>
</feature>